<feature type="domain" description="QRICH1-like" evidence="5">
    <location>
        <begin position="26"/>
        <end position="121"/>
    </location>
</feature>
<dbReference type="PANTHER" id="PTHR46963:SF2">
    <property type="match status" value="1"/>
</dbReference>
<dbReference type="Pfam" id="PF12012">
    <property type="entry name" value="DUF3504"/>
    <property type="match status" value="1"/>
</dbReference>
<dbReference type="InterPro" id="IPR057926">
    <property type="entry name" value="QRICH1_dom"/>
</dbReference>
<evidence type="ECO:0000256" key="2">
    <source>
        <dbReference type="ARBA" id="ARBA00022553"/>
    </source>
</evidence>
<dbReference type="OrthoDB" id="5981544at2759"/>
<accession>A0A6P8IMS6</accession>
<dbReference type="RefSeq" id="XP_031568117.1">
    <property type="nucleotide sequence ID" value="XM_031712257.1"/>
</dbReference>
<dbReference type="AlphaFoldDB" id="A0A6P8IMS6"/>
<organism evidence="6 7">
    <name type="scientific">Actinia tenebrosa</name>
    <name type="common">Australian red waratah sea anemone</name>
    <dbReference type="NCBI Taxonomy" id="6105"/>
    <lineage>
        <taxon>Eukaryota</taxon>
        <taxon>Metazoa</taxon>
        <taxon>Cnidaria</taxon>
        <taxon>Anthozoa</taxon>
        <taxon>Hexacorallia</taxon>
        <taxon>Actiniaria</taxon>
        <taxon>Actiniidae</taxon>
        <taxon>Actinia</taxon>
    </lineage>
</organism>
<keyword evidence="2" id="KW-0597">Phosphoprotein</keyword>
<evidence type="ECO:0000256" key="1">
    <source>
        <dbReference type="ARBA" id="ARBA00022499"/>
    </source>
</evidence>
<dbReference type="InterPro" id="IPR021893">
    <property type="entry name" value="ZMYM2-like_C"/>
</dbReference>
<evidence type="ECO:0000256" key="3">
    <source>
        <dbReference type="ARBA" id="ARBA00022843"/>
    </source>
</evidence>
<evidence type="ECO:0000313" key="7">
    <source>
        <dbReference type="RefSeq" id="XP_031568117.1"/>
    </source>
</evidence>
<evidence type="ECO:0000259" key="5">
    <source>
        <dbReference type="Pfam" id="PF25561"/>
    </source>
</evidence>
<evidence type="ECO:0000259" key="4">
    <source>
        <dbReference type="Pfam" id="PF12012"/>
    </source>
</evidence>
<gene>
    <name evidence="7" type="primary">LOC116302862</name>
</gene>
<evidence type="ECO:0000313" key="6">
    <source>
        <dbReference type="Proteomes" id="UP000515163"/>
    </source>
</evidence>
<dbReference type="KEGG" id="aten:116302862"/>
<reference evidence="7" key="1">
    <citation type="submission" date="2025-08" db="UniProtKB">
        <authorList>
            <consortium name="RefSeq"/>
        </authorList>
    </citation>
    <scope>IDENTIFICATION</scope>
    <source>
        <tissue evidence="7">Tentacle</tissue>
    </source>
</reference>
<proteinExistence type="predicted"/>
<dbReference type="PANTHER" id="PTHR46963">
    <property type="entry name" value="SIMILAR TO RIKEN CDNA E130308A19"/>
    <property type="match status" value="1"/>
</dbReference>
<name>A0A6P8IMS6_ACTTE</name>
<dbReference type="Pfam" id="PF25561">
    <property type="entry name" value="QRICH1"/>
    <property type="match status" value="1"/>
</dbReference>
<sequence length="234" mass="26702">MTNMAEEMPRFALLEGTVDDFIYEQENKNTQAKTNRDVKLLKVFLQSKKEHREVENIPPAELNELLSEFILTVRTVEGKNYEPTSLRGMIASFERFLKRKNYQVSIINDLAFEKTRKTLQSKQKELKKRGKGNKPNASVALTEDEVKVLYEKGLLGISSPEALLNSLWLNNTLHFGLRGIQEHHSMCWGDVTLNKTAGGVEYLEYNERQTKTRTGANATDVRPFPSKMFATDGS</sequence>
<keyword evidence="3" id="KW-0832">Ubl conjugation</keyword>
<protein>
    <submittedName>
        <fullName evidence="7">Uncharacterized protein KIAA1958-like</fullName>
    </submittedName>
</protein>
<dbReference type="InterPro" id="IPR042838">
    <property type="entry name" value="KIAA1958"/>
</dbReference>
<feature type="domain" description="ZMYM2-like/QRICH1 C-terminal" evidence="4">
    <location>
        <begin position="143"/>
        <end position="213"/>
    </location>
</feature>
<dbReference type="GeneID" id="116302862"/>
<dbReference type="InParanoid" id="A0A6P8IMS6"/>
<dbReference type="Proteomes" id="UP000515163">
    <property type="component" value="Unplaced"/>
</dbReference>
<keyword evidence="1" id="KW-1017">Isopeptide bond</keyword>
<keyword evidence="6" id="KW-1185">Reference proteome</keyword>